<evidence type="ECO:0000313" key="2">
    <source>
        <dbReference type="EMBL" id="RAO26454.1"/>
    </source>
</evidence>
<dbReference type="Pfam" id="PF12728">
    <property type="entry name" value="HTH_17"/>
    <property type="match status" value="1"/>
</dbReference>
<sequence>MVRRMDGYLTSEDLATRLGVKRESVYRMRTRGDLPEPDDTIGRTPVWKTDTITTWEADRPGQGWRKGKTREPS</sequence>
<proteinExistence type="predicted"/>
<evidence type="ECO:0000259" key="1">
    <source>
        <dbReference type="Pfam" id="PF12728"/>
    </source>
</evidence>
<dbReference type="AlphaFoldDB" id="A0A328NIU9"/>
<dbReference type="SUPFAM" id="SSF46955">
    <property type="entry name" value="Putative DNA-binding domain"/>
    <property type="match status" value="1"/>
</dbReference>
<dbReference type="InterPro" id="IPR041657">
    <property type="entry name" value="HTH_17"/>
</dbReference>
<accession>A0A328NIU9</accession>
<dbReference type="InterPro" id="IPR009061">
    <property type="entry name" value="DNA-bd_dom_put_sf"/>
</dbReference>
<protein>
    <recommendedName>
        <fullName evidence="1">Helix-turn-helix domain-containing protein</fullName>
    </recommendedName>
</protein>
<name>A0A328NIU9_9ACTN</name>
<comment type="caution">
    <text evidence="2">The sequence shown here is derived from an EMBL/GenBank/DDBJ whole genome shotgun (WGS) entry which is preliminary data.</text>
</comment>
<organism evidence="2 3">
    <name type="scientific">Micromonospora saelicesensis</name>
    <dbReference type="NCBI Taxonomy" id="285676"/>
    <lineage>
        <taxon>Bacteria</taxon>
        <taxon>Bacillati</taxon>
        <taxon>Actinomycetota</taxon>
        <taxon>Actinomycetes</taxon>
        <taxon>Micromonosporales</taxon>
        <taxon>Micromonosporaceae</taxon>
        <taxon>Micromonospora</taxon>
    </lineage>
</organism>
<dbReference type="Proteomes" id="UP000249419">
    <property type="component" value="Unassembled WGS sequence"/>
</dbReference>
<evidence type="ECO:0000313" key="3">
    <source>
        <dbReference type="Proteomes" id="UP000249419"/>
    </source>
</evidence>
<feature type="domain" description="Helix-turn-helix" evidence="1">
    <location>
        <begin position="8"/>
        <end position="37"/>
    </location>
</feature>
<dbReference type="EMBL" id="PYAG01000041">
    <property type="protein sequence ID" value="RAO26454.1"/>
    <property type="molecule type" value="Genomic_DNA"/>
</dbReference>
<gene>
    <name evidence="2" type="ORF">PSN13_06482</name>
</gene>
<reference evidence="2 3" key="1">
    <citation type="submission" date="2018-03" db="EMBL/GenBank/DDBJ databases">
        <title>Defining the species Micromonospora saelicesensis and Micromonospora noduli under the framework of genomics.</title>
        <authorList>
            <person name="Riesco R."/>
            <person name="Trujillo M.E."/>
        </authorList>
    </citation>
    <scope>NUCLEOTIDE SEQUENCE [LARGE SCALE GENOMIC DNA]</scope>
    <source>
        <strain evidence="2 3">PSN13</strain>
    </source>
</reference>